<proteinExistence type="predicted"/>
<dbReference type="InterPro" id="IPR045692">
    <property type="entry name" value="DUF6057"/>
</dbReference>
<keyword evidence="3" id="KW-1185">Reference proteome</keyword>
<dbReference type="Proteomes" id="UP000438914">
    <property type="component" value="Unassembled WGS sequence"/>
</dbReference>
<feature type="transmembrane region" description="Helical" evidence="1">
    <location>
        <begin position="12"/>
        <end position="30"/>
    </location>
</feature>
<protein>
    <recommendedName>
        <fullName evidence="4">Transmembrane protein</fullName>
    </recommendedName>
</protein>
<dbReference type="AlphaFoldDB" id="A0A7K0KDT9"/>
<reference evidence="2 3" key="1">
    <citation type="submission" date="2019-08" db="EMBL/GenBank/DDBJ databases">
        <title>In-depth cultivation of the pig gut microbiome towards novel bacterial diversity and tailored functional studies.</title>
        <authorList>
            <person name="Wylensek D."/>
            <person name="Hitch T.C.A."/>
            <person name="Clavel T."/>
        </authorList>
    </citation>
    <scope>NUCLEOTIDE SEQUENCE [LARGE SCALE GENOMIC DNA]</scope>
    <source>
        <strain evidence="2 3">LKV-178-WT-2A</strain>
    </source>
</reference>
<keyword evidence="1" id="KW-1133">Transmembrane helix</keyword>
<keyword evidence="1" id="KW-0812">Transmembrane</keyword>
<organism evidence="2 3">
    <name type="scientific">Hallella mizrahii</name>
    <dbReference type="NCBI Taxonomy" id="2606637"/>
    <lineage>
        <taxon>Bacteria</taxon>
        <taxon>Pseudomonadati</taxon>
        <taxon>Bacteroidota</taxon>
        <taxon>Bacteroidia</taxon>
        <taxon>Bacteroidales</taxon>
        <taxon>Prevotellaceae</taxon>
        <taxon>Hallella</taxon>
    </lineage>
</organism>
<feature type="transmembrane region" description="Helical" evidence="1">
    <location>
        <begin position="108"/>
        <end position="126"/>
    </location>
</feature>
<comment type="caution">
    <text evidence="2">The sequence shown here is derived from an EMBL/GenBank/DDBJ whole genome shotgun (WGS) entry which is preliminary data.</text>
</comment>
<feature type="transmembrane region" description="Helical" evidence="1">
    <location>
        <begin position="164"/>
        <end position="197"/>
    </location>
</feature>
<gene>
    <name evidence="2" type="ORF">FYJ73_05300</name>
</gene>
<dbReference type="Pfam" id="PF19529">
    <property type="entry name" value="DUF6057"/>
    <property type="match status" value="1"/>
</dbReference>
<dbReference type="RefSeq" id="WP_154533670.1">
    <property type="nucleotide sequence ID" value="NZ_VUNG01000009.1"/>
</dbReference>
<feature type="transmembrane region" description="Helical" evidence="1">
    <location>
        <begin position="77"/>
        <end position="96"/>
    </location>
</feature>
<feature type="transmembrane region" description="Helical" evidence="1">
    <location>
        <begin position="203"/>
        <end position="220"/>
    </location>
</feature>
<name>A0A7K0KDT9_9BACT</name>
<accession>A0A7K0KDT9</accession>
<evidence type="ECO:0008006" key="4">
    <source>
        <dbReference type="Google" id="ProtNLM"/>
    </source>
</evidence>
<evidence type="ECO:0000313" key="2">
    <source>
        <dbReference type="EMBL" id="MST84086.1"/>
    </source>
</evidence>
<feature type="transmembrane region" description="Helical" evidence="1">
    <location>
        <begin position="132"/>
        <end position="152"/>
    </location>
</feature>
<evidence type="ECO:0000313" key="3">
    <source>
        <dbReference type="Proteomes" id="UP000438914"/>
    </source>
</evidence>
<evidence type="ECO:0000256" key="1">
    <source>
        <dbReference type="SAM" id="Phobius"/>
    </source>
</evidence>
<dbReference type="EMBL" id="VUNG01000009">
    <property type="protein sequence ID" value="MST84086.1"/>
    <property type="molecule type" value="Genomic_DNA"/>
</dbReference>
<sequence>MNLALPHLSIMHLLPYLCVFLWAIACYVFFQTTYAYHFFYQEQNQLFLLSWTYCADYLRRPAWLASLVGDFLTQFYYYRYAGAAILTASLLVLGDLTRRSLQRIGLRHGTFAIAIVLMTLFALFSLQHSYRLASVIAADGGCALAWLVMLLLPQLPSVRGGRMLTAVVLLFASTLTFWLFGNGGFLFLLLLIIYSVVRHRQRASLSVVAAALPLLLMPLTKSCYMMNVGDILSAPGLGKLAAPEWTLEKDWAADDEYYFGNWRRVTDMVEREKNPTEGQLFFYNLVKAQQGALPDVLLRFPNNYLGTFEKIGAATPLLIINRMNDLYWALGDMTFAERAAMQALAFSPDNRNVRMIRRLAEINLVTGNHAAANKFLGLLDHTVAYRRWAAQARANAAFYREKARMTNSCDTLRTSDNAYVIMTELLRSNPKNLVALDYLLCSDLLLKEISTFKRDYDMYVVQAHAPRTTCRLYQQALMVWLAGTNAKPDEWRRYITLPDELQRFQAYNQQRGSAAFADTYWYWFDTHHNNKP</sequence>
<keyword evidence="1" id="KW-0472">Membrane</keyword>